<evidence type="ECO:0008006" key="3">
    <source>
        <dbReference type="Google" id="ProtNLM"/>
    </source>
</evidence>
<dbReference type="AlphaFoldDB" id="A0A7N0ZTZ8"/>
<dbReference type="PANTHER" id="PTHR13554">
    <property type="entry name" value="26S PROTEASOME NON-ATPASE REGULATORY SUBUNIT 5-RELATED"/>
    <property type="match status" value="1"/>
</dbReference>
<protein>
    <recommendedName>
        <fullName evidence="3">ARM repeat superfamily protein</fullName>
    </recommendedName>
</protein>
<organism evidence="1 2">
    <name type="scientific">Kalanchoe fedtschenkoi</name>
    <name type="common">Lavender scallops</name>
    <name type="synonym">South American air plant</name>
    <dbReference type="NCBI Taxonomy" id="63787"/>
    <lineage>
        <taxon>Eukaryota</taxon>
        <taxon>Viridiplantae</taxon>
        <taxon>Streptophyta</taxon>
        <taxon>Embryophyta</taxon>
        <taxon>Tracheophyta</taxon>
        <taxon>Spermatophyta</taxon>
        <taxon>Magnoliopsida</taxon>
        <taxon>eudicotyledons</taxon>
        <taxon>Gunneridae</taxon>
        <taxon>Pentapetalae</taxon>
        <taxon>Saxifragales</taxon>
        <taxon>Crassulaceae</taxon>
        <taxon>Kalanchoe</taxon>
    </lineage>
</organism>
<reference evidence="1" key="1">
    <citation type="submission" date="2021-01" db="UniProtKB">
        <authorList>
            <consortium name="EnsemblPlants"/>
        </authorList>
    </citation>
    <scope>IDENTIFICATION</scope>
</reference>
<dbReference type="Proteomes" id="UP000594263">
    <property type="component" value="Unplaced"/>
</dbReference>
<dbReference type="InterPro" id="IPR019538">
    <property type="entry name" value="PSMD5"/>
</dbReference>
<accession>A0A7N0ZTZ8</accession>
<dbReference type="Pfam" id="PF10508">
    <property type="entry name" value="Proteasom_PSMB"/>
    <property type="match status" value="1"/>
</dbReference>
<dbReference type="Gramene" id="Kaladp0036s0035.1.v1.1">
    <property type="protein sequence ID" value="Kaladp0036s0035.1.v1.1"/>
    <property type="gene ID" value="Kaladp0036s0035.v1.1"/>
</dbReference>
<name>A0A7N0ZTZ8_KALFE</name>
<keyword evidence="2" id="KW-1185">Reference proteome</keyword>
<sequence>MYFLLLKACSCTSNFKNDTVYSLSMFHLISGIKDVIKVIEGRFAFLECQYNDEFESALEALGQIGSTIRGAELILSNAQSASRHVISAAFDRQAHGRQLAALEALGNIAGVTRSGNKILLNDSGEENLRRLMYENASMSSKLTPSGLFWAVLQQDSEVRIAAYKMLTALVARPWCLIAICTKQEIVNLVTDPHTETTKLGMDSKYDCCKAILTSLQSSVALDPSLTTIEKKLEEAVGRGPYSARYKSYAQPLVLTADRF</sequence>
<dbReference type="PANTHER" id="PTHR13554:SF10">
    <property type="entry name" value="26S PROTEASOME NON-ATPASE REGULATORY SUBUNIT 5"/>
    <property type="match status" value="1"/>
</dbReference>
<dbReference type="GO" id="GO:0005829">
    <property type="term" value="C:cytosol"/>
    <property type="evidence" value="ECO:0007669"/>
    <property type="project" value="TreeGrafter"/>
</dbReference>
<dbReference type="OMA" id="MYITASK"/>
<evidence type="ECO:0000313" key="1">
    <source>
        <dbReference type="EnsemblPlants" id="Kaladp0036s0035.1.v1.1"/>
    </source>
</evidence>
<dbReference type="EnsemblPlants" id="Kaladp0036s0035.1.v1.1">
    <property type="protein sequence ID" value="Kaladp0036s0035.1.v1.1"/>
    <property type="gene ID" value="Kaladp0036s0035.v1.1"/>
</dbReference>
<proteinExistence type="predicted"/>
<dbReference type="GO" id="GO:0043248">
    <property type="term" value="P:proteasome assembly"/>
    <property type="evidence" value="ECO:0007669"/>
    <property type="project" value="InterPro"/>
</dbReference>
<evidence type="ECO:0000313" key="2">
    <source>
        <dbReference type="Proteomes" id="UP000594263"/>
    </source>
</evidence>